<protein>
    <submittedName>
        <fullName evidence="3">L-aminopeptidase DmpA</fullName>
    </submittedName>
    <submittedName>
        <fullName evidence="2">P1 family peptidase</fullName>
    </submittedName>
</protein>
<evidence type="ECO:0000313" key="4">
    <source>
        <dbReference type="Proteomes" id="UP000273626"/>
    </source>
</evidence>
<dbReference type="InterPro" id="IPR016117">
    <property type="entry name" value="ArgJ-like_dom_sf"/>
</dbReference>
<evidence type="ECO:0000313" key="5">
    <source>
        <dbReference type="Proteomes" id="UP000326453"/>
    </source>
</evidence>
<geneLocation type="plasmid" evidence="5">
    <name>ppan2</name>
</geneLocation>
<dbReference type="GeneID" id="51370586"/>
<keyword evidence="2" id="KW-0614">Plasmid</keyword>
<comment type="similarity">
    <text evidence="1">Belongs to the peptidase S58 family.</text>
</comment>
<organism evidence="2 5">
    <name type="scientific">Paracoccus pantotrophus</name>
    <name type="common">Thiosphaera pantotropha</name>
    <dbReference type="NCBI Taxonomy" id="82367"/>
    <lineage>
        <taxon>Bacteria</taxon>
        <taxon>Pseudomonadati</taxon>
        <taxon>Pseudomonadota</taxon>
        <taxon>Alphaproteobacteria</taxon>
        <taxon>Rhodobacterales</taxon>
        <taxon>Paracoccaceae</taxon>
        <taxon>Paracoccus</taxon>
    </lineage>
</organism>
<dbReference type="KEGG" id="ppan:ESD82_08420"/>
<evidence type="ECO:0000256" key="1">
    <source>
        <dbReference type="ARBA" id="ARBA00007068"/>
    </source>
</evidence>
<evidence type="ECO:0000313" key="2">
    <source>
        <dbReference type="EMBL" id="QFG36607.1"/>
    </source>
</evidence>
<dbReference type="SUPFAM" id="SSF56266">
    <property type="entry name" value="DmpA/ArgJ-like"/>
    <property type="match status" value="1"/>
</dbReference>
<dbReference type="Proteomes" id="UP000273626">
    <property type="component" value="Unassembled WGS sequence"/>
</dbReference>
<sequence>METCLRKLRGRQLGLPFPGQTGQWNAITDVPGVKVGYTTIIEGDGPLRVGEGPIRTGVTAILPRGHLAEIRPVWAGIHALNGNGEMTGSHWIRHAGHFSGPICLTNTHGIGVAHSAATKWMIRQYAEEFLNDHLWAMPVVAETYDGVLNDINGMHVREEHVISALEGAVSGPLAEGNVGGGTGMIAYEFKGGTGTASQVVRLGGRDYTVGVLVQANYGRRDWLTVLGVPAGQHMRENLLLDHEQGSIIVVIATDIPLLPNQLERLAQRGGLGISRSGSPGGNNSGDIFIAFSTANAIPRNALATAPRSMTAIPDDWLDPVYLATVNAVDEAVINAMLTAEDMTCVKPRKSALCKAIDPASLIELVRNGVRTAVRD</sequence>
<evidence type="ECO:0000313" key="3">
    <source>
        <dbReference type="EMBL" id="RKS43178.1"/>
    </source>
</evidence>
<dbReference type="CDD" id="cd02253">
    <property type="entry name" value="DmpA"/>
    <property type="match status" value="1"/>
</dbReference>
<dbReference type="AlphaFoldDB" id="A0AAE6NX98"/>
<accession>A0AAE6NX98</accession>
<reference evidence="2 5" key="2">
    <citation type="submission" date="2019-01" db="EMBL/GenBank/DDBJ databases">
        <title>Complete Genome Sequence and Annotation of the Paracoccus pantotrophus type strain DSM 2944.</title>
        <authorList>
            <person name="Bockwoldt J.A."/>
            <person name="Zimmermann M."/>
            <person name="Tiso T."/>
            <person name="Blank L.M."/>
        </authorList>
    </citation>
    <scope>NUCLEOTIDE SEQUENCE [LARGE SCALE GENOMIC DNA]</scope>
    <source>
        <strain evidence="2 5">DSM 2944</strain>
        <plasmid evidence="2">pPAN2</plasmid>
        <plasmid evidence="5">ppan2</plasmid>
    </source>
</reference>
<dbReference type="PANTHER" id="PTHR36512:SF3">
    <property type="entry name" value="BLR5678 PROTEIN"/>
    <property type="match status" value="1"/>
</dbReference>
<proteinExistence type="inferred from homology"/>
<reference evidence="3 4" key="1">
    <citation type="submission" date="2018-10" db="EMBL/GenBank/DDBJ databases">
        <title>Genomic Encyclopedia of Archaeal and Bacterial Type Strains, Phase II (KMG-II): from individual species to whole genera.</title>
        <authorList>
            <person name="Goeker M."/>
        </authorList>
    </citation>
    <scope>NUCLEOTIDE SEQUENCE [LARGE SCALE GENOMIC DNA]</scope>
    <source>
        <strain evidence="4">ATCC 35512 / DSM 2944 / CIP 106514 / LMD 82.5 / NBRC 102493 / NCCB 82005 / GB17</strain>
        <strain evidence="3">DSM 2944</strain>
    </source>
</reference>
<gene>
    <name evidence="3" type="ORF">BDE18_4134</name>
    <name evidence="2" type="ORF">ESD82_08420</name>
</gene>
<dbReference type="EMBL" id="CP044425">
    <property type="protein sequence ID" value="QFG36607.1"/>
    <property type="molecule type" value="Genomic_DNA"/>
</dbReference>
<geneLocation type="plasmid" evidence="2">
    <name>pPAN2</name>
</geneLocation>
<dbReference type="Proteomes" id="UP000326453">
    <property type="component" value="Plasmid pPAN2"/>
</dbReference>
<dbReference type="EMBL" id="RBLI01000003">
    <property type="protein sequence ID" value="RKS43178.1"/>
    <property type="molecule type" value="Genomic_DNA"/>
</dbReference>
<name>A0AAE6NX98_PARPN</name>
<dbReference type="RefSeq" id="WP_123130386.1">
    <property type="nucleotide sequence ID" value="NZ_CP044425.1"/>
</dbReference>
<keyword evidence="4" id="KW-1185">Reference proteome</keyword>
<dbReference type="Pfam" id="PF03576">
    <property type="entry name" value="Peptidase_S58"/>
    <property type="match status" value="1"/>
</dbReference>
<dbReference type="InterPro" id="IPR005321">
    <property type="entry name" value="Peptidase_S58_DmpA"/>
</dbReference>
<dbReference type="GO" id="GO:0004177">
    <property type="term" value="F:aminopeptidase activity"/>
    <property type="evidence" value="ECO:0007669"/>
    <property type="project" value="TreeGrafter"/>
</dbReference>
<dbReference type="PANTHER" id="PTHR36512">
    <property type="entry name" value="D-AMINOPEPTIDASE"/>
    <property type="match status" value="1"/>
</dbReference>
<dbReference type="Gene3D" id="3.60.70.12">
    <property type="entry name" value="L-amino peptidase D-ALA esterase/amidase"/>
    <property type="match status" value="1"/>
</dbReference>